<dbReference type="SUPFAM" id="SSF81383">
    <property type="entry name" value="F-box domain"/>
    <property type="match status" value="1"/>
</dbReference>
<dbReference type="KEGG" id="mtr:11428893"/>
<feature type="domain" description="F-box" evidence="1">
    <location>
        <begin position="17"/>
        <end position="68"/>
    </location>
</feature>
<dbReference type="InterPro" id="IPR050796">
    <property type="entry name" value="SCF_F-box_component"/>
</dbReference>
<dbReference type="HOGENOM" id="CLU_027176_0_1_1"/>
<dbReference type="PaxDb" id="3880-AET00858"/>
<name>G7K4T8_MEDTR</name>
<evidence type="ECO:0000313" key="4">
    <source>
        <dbReference type="EnsemblPlants" id="AET00858"/>
    </source>
</evidence>
<evidence type="ECO:0000313" key="5">
    <source>
        <dbReference type="Proteomes" id="UP000002051"/>
    </source>
</evidence>
<dbReference type="NCBIfam" id="TIGR01640">
    <property type="entry name" value="F_box_assoc_1"/>
    <property type="match status" value="1"/>
</dbReference>
<dbReference type="AlphaFoldDB" id="G7K4T8"/>
<dbReference type="Gramene" id="rna33674">
    <property type="protein sequence ID" value="RHN58068.1"/>
    <property type="gene ID" value="gene33674"/>
</dbReference>
<dbReference type="Pfam" id="PF00646">
    <property type="entry name" value="F-box"/>
    <property type="match status" value="1"/>
</dbReference>
<protein>
    <submittedName>
        <fullName evidence="2">F-box protein interaction domain protein</fullName>
    </submittedName>
    <submittedName>
        <fullName evidence="3">Putative F-box domain-containing protein</fullName>
    </submittedName>
</protein>
<dbReference type="Proteomes" id="UP000265566">
    <property type="component" value="Chromosome 5"/>
</dbReference>
<evidence type="ECO:0000313" key="2">
    <source>
        <dbReference type="EMBL" id="AET00858.1"/>
    </source>
</evidence>
<keyword evidence="5" id="KW-1185">Reference proteome</keyword>
<evidence type="ECO:0000259" key="1">
    <source>
        <dbReference type="PROSITE" id="PS50181"/>
    </source>
</evidence>
<dbReference type="EMBL" id="PSQE01000005">
    <property type="protein sequence ID" value="RHN58068.1"/>
    <property type="molecule type" value="Genomic_DNA"/>
</dbReference>
<gene>
    <name evidence="4" type="primary">11428893</name>
    <name evidence="2" type="ordered locus">MTR_5g096710</name>
    <name evidence="3" type="ORF">MtrunA17_Chr5g0447131</name>
</gene>
<reference evidence="3" key="4">
    <citation type="journal article" date="2018" name="Nat. Plants">
        <title>Whole-genome landscape of Medicago truncatula symbiotic genes.</title>
        <authorList>
            <person name="Pecrix Y."/>
            <person name="Gamas P."/>
            <person name="Carrere S."/>
        </authorList>
    </citation>
    <scope>NUCLEOTIDE SEQUENCE</scope>
    <source>
        <tissue evidence="3">Leaves</tissue>
    </source>
</reference>
<dbReference type="CDD" id="cd22157">
    <property type="entry name" value="F-box_AtFBW1-like"/>
    <property type="match status" value="1"/>
</dbReference>
<dbReference type="PROSITE" id="PS50181">
    <property type="entry name" value="FBOX"/>
    <property type="match status" value="1"/>
</dbReference>
<dbReference type="STRING" id="3880.G7K4T8"/>
<organism evidence="2 5">
    <name type="scientific">Medicago truncatula</name>
    <name type="common">Barrel medic</name>
    <name type="synonym">Medicago tribuloides</name>
    <dbReference type="NCBI Taxonomy" id="3880"/>
    <lineage>
        <taxon>Eukaryota</taxon>
        <taxon>Viridiplantae</taxon>
        <taxon>Streptophyta</taxon>
        <taxon>Embryophyta</taxon>
        <taxon>Tracheophyta</taxon>
        <taxon>Spermatophyta</taxon>
        <taxon>Magnoliopsida</taxon>
        <taxon>eudicotyledons</taxon>
        <taxon>Gunneridae</taxon>
        <taxon>Pentapetalae</taxon>
        <taxon>rosids</taxon>
        <taxon>fabids</taxon>
        <taxon>Fabales</taxon>
        <taxon>Fabaceae</taxon>
        <taxon>Papilionoideae</taxon>
        <taxon>50 kb inversion clade</taxon>
        <taxon>NPAAA clade</taxon>
        <taxon>Hologalegina</taxon>
        <taxon>IRL clade</taxon>
        <taxon>Trifolieae</taxon>
        <taxon>Medicago</taxon>
    </lineage>
</organism>
<dbReference type="PANTHER" id="PTHR31672">
    <property type="entry name" value="BNACNNG10540D PROTEIN"/>
    <property type="match status" value="1"/>
</dbReference>
<dbReference type="eggNOG" id="ENOG502QUVH">
    <property type="taxonomic scope" value="Eukaryota"/>
</dbReference>
<dbReference type="OMA" id="NIRTEIW"/>
<dbReference type="PANTHER" id="PTHR31672:SF13">
    <property type="entry name" value="F-BOX PROTEIN CPR30-LIKE"/>
    <property type="match status" value="1"/>
</dbReference>
<sequence length="400" mass="46474">MDTHPPNSRRLRRRSNPSPSVILPDELITEILSWLPVKSLMQMKCVSISWNTLISNPKFVKIHLYRSTRNPYFSSLVFTPQLDDYSFTHFPVSSLLQNLRITIPRNYYYRLTNKDCSKIVGSCNGLICLLGYSYNAIISINNKNVWFRFWNPATRRISDKLGSMSCSRDCIFVFCYDNSIDIYKLVELGWSGNNDPQTKTKVRVFSLEDNVWRTIQSFPVVPLQLLNSTGFDSVHLNCTVNWLANQSDRWNDSTRECVILSFDLGREKYTQFMPPKGFDSFGLPSICALKDSLSLYHNFKNTDLVIWKMIEFGDENSWTQFHKVSYHNIPKNYKQGGSLLIRLIPLHLSENGETMVLADMIQNRVILYNLRTNRAKKTRINRKICWSSMKDYVESLVSTS</sequence>
<dbReference type="EnsemblPlants" id="AET00858">
    <property type="protein sequence ID" value="AET00858"/>
    <property type="gene ID" value="MTR_5g096710"/>
</dbReference>
<reference evidence="2 5" key="2">
    <citation type="journal article" date="2014" name="BMC Genomics">
        <title>An improved genome release (version Mt4.0) for the model legume Medicago truncatula.</title>
        <authorList>
            <person name="Tang H."/>
            <person name="Krishnakumar V."/>
            <person name="Bidwell S."/>
            <person name="Rosen B."/>
            <person name="Chan A."/>
            <person name="Zhou S."/>
            <person name="Gentzbittel L."/>
            <person name="Childs K.L."/>
            <person name="Yandell M."/>
            <person name="Gundlach H."/>
            <person name="Mayer K.F."/>
            <person name="Schwartz D.C."/>
            <person name="Town C.D."/>
        </authorList>
    </citation>
    <scope>GENOME REANNOTATION</scope>
    <source>
        <strain evidence="4 5">cv. Jemalong A17</strain>
    </source>
</reference>
<dbReference type="EMBL" id="CM001221">
    <property type="protein sequence ID" value="AET00858.1"/>
    <property type="molecule type" value="Genomic_DNA"/>
</dbReference>
<dbReference type="InterPro" id="IPR036047">
    <property type="entry name" value="F-box-like_dom_sf"/>
</dbReference>
<dbReference type="InterPro" id="IPR017451">
    <property type="entry name" value="F-box-assoc_interact_dom"/>
</dbReference>
<dbReference type="OrthoDB" id="1021601at2759"/>
<dbReference type="InterPro" id="IPR001810">
    <property type="entry name" value="F-box_dom"/>
</dbReference>
<reference evidence="2 5" key="1">
    <citation type="journal article" date="2011" name="Nature">
        <title>The Medicago genome provides insight into the evolution of rhizobial symbioses.</title>
        <authorList>
            <person name="Young N.D."/>
            <person name="Debelle F."/>
            <person name="Oldroyd G.E."/>
            <person name="Geurts R."/>
            <person name="Cannon S.B."/>
            <person name="Udvardi M.K."/>
            <person name="Benedito V.A."/>
            <person name="Mayer K.F."/>
            <person name="Gouzy J."/>
            <person name="Schoof H."/>
            <person name="Van de Peer Y."/>
            <person name="Proost S."/>
            <person name="Cook D.R."/>
            <person name="Meyers B.C."/>
            <person name="Spannagl M."/>
            <person name="Cheung F."/>
            <person name="De Mita S."/>
            <person name="Krishnakumar V."/>
            <person name="Gundlach H."/>
            <person name="Zhou S."/>
            <person name="Mudge J."/>
            <person name="Bharti A.K."/>
            <person name="Murray J.D."/>
            <person name="Naoumkina M.A."/>
            <person name="Rosen B."/>
            <person name="Silverstein K.A."/>
            <person name="Tang H."/>
            <person name="Rombauts S."/>
            <person name="Zhao P.X."/>
            <person name="Zhou P."/>
            <person name="Barbe V."/>
            <person name="Bardou P."/>
            <person name="Bechner M."/>
            <person name="Bellec A."/>
            <person name="Berger A."/>
            <person name="Berges H."/>
            <person name="Bidwell S."/>
            <person name="Bisseling T."/>
            <person name="Choisne N."/>
            <person name="Couloux A."/>
            <person name="Denny R."/>
            <person name="Deshpande S."/>
            <person name="Dai X."/>
            <person name="Doyle J.J."/>
            <person name="Dudez A.M."/>
            <person name="Farmer A.D."/>
            <person name="Fouteau S."/>
            <person name="Franken C."/>
            <person name="Gibelin C."/>
            <person name="Gish J."/>
            <person name="Goldstein S."/>
            <person name="Gonzalez A.J."/>
            <person name="Green P.J."/>
            <person name="Hallab A."/>
            <person name="Hartog M."/>
            <person name="Hua A."/>
            <person name="Humphray S.J."/>
            <person name="Jeong D.H."/>
            <person name="Jing Y."/>
            <person name="Jocker A."/>
            <person name="Kenton S.M."/>
            <person name="Kim D.J."/>
            <person name="Klee K."/>
            <person name="Lai H."/>
            <person name="Lang C."/>
            <person name="Lin S."/>
            <person name="Macmil S.L."/>
            <person name="Magdelenat G."/>
            <person name="Matthews L."/>
            <person name="McCorrison J."/>
            <person name="Monaghan E.L."/>
            <person name="Mun J.H."/>
            <person name="Najar F.Z."/>
            <person name="Nicholson C."/>
            <person name="Noirot C."/>
            <person name="O'Bleness M."/>
            <person name="Paule C.R."/>
            <person name="Poulain J."/>
            <person name="Prion F."/>
            <person name="Qin B."/>
            <person name="Qu C."/>
            <person name="Retzel E.F."/>
            <person name="Riddle C."/>
            <person name="Sallet E."/>
            <person name="Samain S."/>
            <person name="Samson N."/>
            <person name="Sanders I."/>
            <person name="Saurat O."/>
            <person name="Scarpelli C."/>
            <person name="Schiex T."/>
            <person name="Segurens B."/>
            <person name="Severin A.J."/>
            <person name="Sherrier D.J."/>
            <person name="Shi R."/>
            <person name="Sims S."/>
            <person name="Singer S.R."/>
            <person name="Sinharoy S."/>
            <person name="Sterck L."/>
            <person name="Viollet A."/>
            <person name="Wang B.B."/>
            <person name="Wang K."/>
            <person name="Wang M."/>
            <person name="Wang X."/>
            <person name="Warfsmann J."/>
            <person name="Weissenbach J."/>
            <person name="White D.D."/>
            <person name="White J.D."/>
            <person name="Wiley G.B."/>
            <person name="Wincker P."/>
            <person name="Xing Y."/>
            <person name="Yang L."/>
            <person name="Yao Z."/>
            <person name="Ying F."/>
            <person name="Zhai J."/>
            <person name="Zhou L."/>
            <person name="Zuber A."/>
            <person name="Denarie J."/>
            <person name="Dixon R.A."/>
            <person name="May G.D."/>
            <person name="Schwartz D.C."/>
            <person name="Rogers J."/>
            <person name="Quetier F."/>
            <person name="Town C.D."/>
            <person name="Roe B.A."/>
        </authorList>
    </citation>
    <scope>NUCLEOTIDE SEQUENCE [LARGE SCALE GENOMIC DNA]</scope>
    <source>
        <strain evidence="2">A17</strain>
        <strain evidence="4 5">cv. Jemalong A17</strain>
    </source>
</reference>
<dbReference type="SMART" id="SM00256">
    <property type="entry name" value="FBOX"/>
    <property type="match status" value="1"/>
</dbReference>
<accession>G7K4T8</accession>
<dbReference type="Proteomes" id="UP000002051">
    <property type="component" value="Chromosome 5"/>
</dbReference>
<reference evidence="4" key="3">
    <citation type="submission" date="2015-04" db="UniProtKB">
        <authorList>
            <consortium name="EnsemblPlants"/>
        </authorList>
    </citation>
    <scope>IDENTIFICATION</scope>
    <source>
        <strain evidence="4">cv. Jemalong A17</strain>
    </source>
</reference>
<proteinExistence type="predicted"/>
<dbReference type="Gene3D" id="1.20.1280.50">
    <property type="match status" value="1"/>
</dbReference>
<evidence type="ECO:0000313" key="3">
    <source>
        <dbReference type="EMBL" id="RHN58068.1"/>
    </source>
</evidence>